<comment type="caution">
    <text evidence="1">The sequence shown here is derived from an EMBL/GenBank/DDBJ whole genome shotgun (WGS) entry which is preliminary data.</text>
</comment>
<dbReference type="Proteomes" id="UP000194853">
    <property type="component" value="Unassembled WGS sequence"/>
</dbReference>
<organism evidence="1 2">
    <name type="scientific">Bacillus thuringiensis subsp. jegathesan</name>
    <dbReference type="NCBI Taxonomy" id="56955"/>
    <lineage>
        <taxon>Bacteria</taxon>
        <taxon>Bacillati</taxon>
        <taxon>Bacillota</taxon>
        <taxon>Bacilli</taxon>
        <taxon>Bacillales</taxon>
        <taxon>Bacillaceae</taxon>
        <taxon>Bacillus</taxon>
        <taxon>Bacillus cereus group</taxon>
    </lineage>
</organism>
<gene>
    <name evidence="1" type="ORF">BK750_00010</name>
</gene>
<name>A0A9X6ML76_BACTJ</name>
<accession>A0A9X6ML76</accession>
<sequence>MTNELANECQTFYASAIAERFKNDPRGIKILQSFLEIDNEGTILGSRSMNKMSIAKQTEILRAVVGYYVDLMYMSCILEIDSSIGSKNSFYALSSLGTEVLEILLGNDEE</sequence>
<dbReference type="AlphaFoldDB" id="A0A9X6ML76"/>
<evidence type="ECO:0000313" key="2">
    <source>
        <dbReference type="Proteomes" id="UP000194853"/>
    </source>
</evidence>
<dbReference type="EMBL" id="MOOS01000002">
    <property type="protein sequence ID" value="OUB78407.1"/>
    <property type="molecule type" value="Genomic_DNA"/>
</dbReference>
<dbReference type="RefSeq" id="WP_086403518.1">
    <property type="nucleotide sequence ID" value="NZ_MOOS01000002.1"/>
</dbReference>
<proteinExistence type="predicted"/>
<protein>
    <submittedName>
        <fullName evidence="1">Uncharacterized protein</fullName>
    </submittedName>
</protein>
<reference evidence="1 2" key="1">
    <citation type="submission" date="2016-10" db="EMBL/GenBank/DDBJ databases">
        <title>Comparative genomics of Bacillus thuringiensis reveals a path to pathogens against multiple invertebrate hosts.</title>
        <authorList>
            <person name="Zheng J."/>
            <person name="Gao Q."/>
            <person name="Liu H."/>
            <person name="Peng D."/>
            <person name="Ruan L."/>
            <person name="Sun M."/>
        </authorList>
    </citation>
    <scope>NUCLEOTIDE SEQUENCE [LARGE SCALE GENOMIC DNA]</scope>
    <source>
        <strain evidence="1">BGSC 4CF1</strain>
    </source>
</reference>
<evidence type="ECO:0000313" key="1">
    <source>
        <dbReference type="EMBL" id="OUB78407.1"/>
    </source>
</evidence>